<dbReference type="STRING" id="1759059.ATE48_00855"/>
<dbReference type="GO" id="GO:0008137">
    <property type="term" value="F:NADH dehydrogenase (ubiquinone) activity"/>
    <property type="evidence" value="ECO:0007669"/>
    <property type="project" value="UniProtKB-UniRule"/>
</dbReference>
<dbReference type="OrthoDB" id="9795409at2"/>
<dbReference type="InterPro" id="IPR042106">
    <property type="entry name" value="Nuo/plastoQ_OxRdtase_6_NuoJ"/>
</dbReference>
<dbReference type="Proteomes" id="UP000092498">
    <property type="component" value="Chromosome"/>
</dbReference>
<protein>
    <recommendedName>
        <fullName evidence="2">NADH-quinone oxidoreductase subunit J</fullName>
        <ecNumber evidence="2">7.1.1.-</ecNumber>
    </recommendedName>
</protein>
<evidence type="ECO:0000313" key="3">
    <source>
        <dbReference type="EMBL" id="ANP44574.1"/>
    </source>
</evidence>
<dbReference type="InterPro" id="IPR001457">
    <property type="entry name" value="NADH_UbQ/plastoQ_OxRdtase_su6"/>
</dbReference>
<dbReference type="Pfam" id="PF00499">
    <property type="entry name" value="Oxidored_q3"/>
    <property type="match status" value="1"/>
</dbReference>
<dbReference type="PANTHER" id="PTHR33269">
    <property type="entry name" value="NADH-UBIQUINONE OXIDOREDUCTASE CHAIN 6"/>
    <property type="match status" value="1"/>
</dbReference>
<feature type="transmembrane region" description="Helical" evidence="2">
    <location>
        <begin position="144"/>
        <end position="167"/>
    </location>
</feature>
<gene>
    <name evidence="3" type="ORF">ATE48_00855</name>
</gene>
<name>A0A1B1ADE7_9PROT</name>
<keyword evidence="4" id="KW-1185">Reference proteome</keyword>
<feature type="transmembrane region" description="Helical" evidence="2">
    <location>
        <begin position="31"/>
        <end position="48"/>
    </location>
</feature>
<dbReference type="InParanoid" id="A0A1B1ADE7"/>
<comment type="function">
    <text evidence="2">NDH-1 shuttles electrons from NADH, via FMN and iron-sulfur (Fe-S) centers, to quinones in the respiratory chain. Couples the redox reaction to proton translocation (for every two electrons transferred, four hydrogen ions are translocated across the cytoplasmic membrane), and thus conserves the redox energy in a proton gradient.</text>
</comment>
<dbReference type="EMBL" id="CP013244">
    <property type="protein sequence ID" value="ANP44574.1"/>
    <property type="molecule type" value="Genomic_DNA"/>
</dbReference>
<evidence type="ECO:0000256" key="1">
    <source>
        <dbReference type="ARBA" id="ARBA00005698"/>
    </source>
</evidence>
<dbReference type="GO" id="GO:0005886">
    <property type="term" value="C:plasma membrane"/>
    <property type="evidence" value="ECO:0007669"/>
    <property type="project" value="UniProtKB-SubCell"/>
</dbReference>
<comment type="similarity">
    <text evidence="1 2">Belongs to the complex I subunit 6 family.</text>
</comment>
<keyword evidence="2" id="KW-1003">Cell membrane</keyword>
<dbReference type="KEGG" id="cbot:ATE48_00855"/>
<dbReference type="PANTHER" id="PTHR33269:SF17">
    <property type="entry name" value="NADH-UBIQUINONE OXIDOREDUCTASE CHAIN 6"/>
    <property type="match status" value="1"/>
</dbReference>
<keyword evidence="2" id="KW-1133">Transmembrane helix</keyword>
<proteinExistence type="inferred from homology"/>
<feature type="transmembrane region" description="Helical" evidence="2">
    <location>
        <begin position="6"/>
        <end position="24"/>
    </location>
</feature>
<keyword evidence="2" id="KW-0812">Transmembrane</keyword>
<reference evidence="3 4" key="1">
    <citation type="submission" date="2015-11" db="EMBL/GenBank/DDBJ databases">
        <title>Whole-Genome Sequence of Candidatus Oderbacter manganicum from the National Park Lower Oder Valley, Germany.</title>
        <authorList>
            <person name="Braun B."/>
            <person name="Liere K."/>
            <person name="Szewzyk U."/>
        </authorList>
    </citation>
    <scope>NUCLEOTIDE SEQUENCE [LARGE SCALE GENOMIC DNA]</scope>
    <source>
        <strain evidence="3 4">OTSz_A_272</strain>
    </source>
</reference>
<dbReference type="RefSeq" id="WP_066766881.1">
    <property type="nucleotide sequence ID" value="NZ_CP013244.1"/>
</dbReference>
<organism evidence="3 4">
    <name type="scientific">Candidatus Viadribacter manganicus</name>
    <dbReference type="NCBI Taxonomy" id="1759059"/>
    <lineage>
        <taxon>Bacteria</taxon>
        <taxon>Pseudomonadati</taxon>
        <taxon>Pseudomonadota</taxon>
        <taxon>Alphaproteobacteria</taxon>
        <taxon>Hyphomonadales</taxon>
        <taxon>Hyphomonadaceae</taxon>
        <taxon>Candidatus Viadribacter</taxon>
    </lineage>
</organism>
<keyword evidence="2" id="KW-0874">Quinone</keyword>
<dbReference type="GO" id="GO:0048038">
    <property type="term" value="F:quinone binding"/>
    <property type="evidence" value="ECO:0007669"/>
    <property type="project" value="UniProtKB-UniRule"/>
</dbReference>
<feature type="transmembrane region" description="Helical" evidence="2">
    <location>
        <begin position="88"/>
        <end position="112"/>
    </location>
</feature>
<feature type="transmembrane region" description="Helical" evidence="2">
    <location>
        <begin position="54"/>
        <end position="76"/>
    </location>
</feature>
<accession>A0A1B1ADE7</accession>
<keyword evidence="2" id="KW-0472">Membrane</keyword>
<dbReference type="AlphaFoldDB" id="A0A1B1ADE7"/>
<dbReference type="FunCoup" id="A0A1B1ADE7">
    <property type="interactions" value="293"/>
</dbReference>
<comment type="subcellular location">
    <subcellularLocation>
        <location evidence="2">Cell membrane</location>
        <topology evidence="2">Multi-pass membrane protein</topology>
    </subcellularLocation>
</comment>
<comment type="catalytic activity">
    <reaction evidence="2">
        <text>a quinone + NADH + 5 H(+)(in) = a quinol + NAD(+) + 4 H(+)(out)</text>
        <dbReference type="Rhea" id="RHEA:57888"/>
        <dbReference type="ChEBI" id="CHEBI:15378"/>
        <dbReference type="ChEBI" id="CHEBI:24646"/>
        <dbReference type="ChEBI" id="CHEBI:57540"/>
        <dbReference type="ChEBI" id="CHEBI:57945"/>
        <dbReference type="ChEBI" id="CHEBI:132124"/>
    </reaction>
</comment>
<keyword evidence="2" id="KW-0520">NAD</keyword>
<sequence length="202" mass="21396">MLASIAFYVLSVIAVISAFAVISARNPVHSVLFLILTFFTSAGLFVLLGAEFLAMLLVVVYVGAVAVLFLFVVMMLDVDFAELKKGFLSYMPIGLIIAAALMAELALVGSAAMSAQGAPIALAHAQPTQVTNAEAIGQVLYTEYLLVFQMAGLVLFVAMIGAIVLTLRHRPGVKKQDIAAQVGRKRSEGVELKDIRPGQGLG</sequence>
<evidence type="ECO:0000313" key="4">
    <source>
        <dbReference type="Proteomes" id="UP000092498"/>
    </source>
</evidence>
<evidence type="ECO:0000256" key="2">
    <source>
        <dbReference type="RuleBase" id="RU004429"/>
    </source>
</evidence>
<dbReference type="Gene3D" id="1.20.120.1200">
    <property type="entry name" value="NADH-ubiquinone/plastoquinone oxidoreductase chain 6, subunit NuoJ"/>
    <property type="match status" value="1"/>
</dbReference>
<dbReference type="EC" id="7.1.1.-" evidence="2"/>
<dbReference type="NCBIfam" id="NF005164">
    <property type="entry name" value="PRK06638.1-4"/>
    <property type="match status" value="1"/>
</dbReference>
<keyword evidence="3" id="KW-0830">Ubiquinone</keyword>